<comment type="caution">
    <text evidence="1">The sequence shown here is derived from an EMBL/GenBank/DDBJ whole genome shotgun (WGS) entry which is preliminary data.</text>
</comment>
<name>A0A9N9GLE4_9GLOM</name>
<evidence type="ECO:0000313" key="1">
    <source>
        <dbReference type="EMBL" id="CAG8614280.1"/>
    </source>
</evidence>
<dbReference type="AlphaFoldDB" id="A0A9N9GLE4"/>
<reference evidence="1" key="1">
    <citation type="submission" date="2021-06" db="EMBL/GenBank/DDBJ databases">
        <authorList>
            <person name="Kallberg Y."/>
            <person name="Tangrot J."/>
            <person name="Rosling A."/>
        </authorList>
    </citation>
    <scope>NUCLEOTIDE SEQUENCE</scope>
    <source>
        <strain evidence="1">AZ414A</strain>
    </source>
</reference>
<accession>A0A9N9GLE4</accession>
<evidence type="ECO:0000313" key="2">
    <source>
        <dbReference type="Proteomes" id="UP000789706"/>
    </source>
</evidence>
<feature type="non-terminal residue" evidence="1">
    <location>
        <position position="1"/>
    </location>
</feature>
<gene>
    <name evidence="1" type="ORF">DEBURN_LOCUS10105</name>
</gene>
<proteinExistence type="predicted"/>
<sequence length="306" mass="34601">MAASNSRWVNKIDNLVHNYPKLPDFPLGNESLPFQIGKNVSVKEYNTFLERHESTGYKFYWKNKNVYIIEMANQDHEAVISYLQDCFKEPNNRVKIHPPIEVYGQPYHFKPMGSGEKMAPDIAVCPSEAHVLRPLIPHPGPPPSTTNRRNHARIFCEVANAQKVSLWETTCETWMHEKYVRCVFGVKLDDTTTSQVHAHRGMIAKLWSRRTLAGSVLSTNPTLAGAGVHIKTWDFGTVQFNTQTPTGCNRVNLPAYRVTIPISDVFWDPPIVHGNVNETGYTPTVPTGVVGTDFVIDLYGIQQWVL</sequence>
<keyword evidence="2" id="KW-1185">Reference proteome</keyword>
<dbReference type="Proteomes" id="UP000789706">
    <property type="component" value="Unassembled WGS sequence"/>
</dbReference>
<protein>
    <submittedName>
        <fullName evidence="1">1417_t:CDS:1</fullName>
    </submittedName>
</protein>
<feature type="non-terminal residue" evidence="1">
    <location>
        <position position="306"/>
    </location>
</feature>
<dbReference type="EMBL" id="CAJVPK010002527">
    <property type="protein sequence ID" value="CAG8614280.1"/>
    <property type="molecule type" value="Genomic_DNA"/>
</dbReference>
<dbReference type="OrthoDB" id="2307059at2759"/>
<organism evidence="1 2">
    <name type="scientific">Diversispora eburnea</name>
    <dbReference type="NCBI Taxonomy" id="1213867"/>
    <lineage>
        <taxon>Eukaryota</taxon>
        <taxon>Fungi</taxon>
        <taxon>Fungi incertae sedis</taxon>
        <taxon>Mucoromycota</taxon>
        <taxon>Glomeromycotina</taxon>
        <taxon>Glomeromycetes</taxon>
        <taxon>Diversisporales</taxon>
        <taxon>Diversisporaceae</taxon>
        <taxon>Diversispora</taxon>
    </lineage>
</organism>